<dbReference type="RefSeq" id="WP_141170755.1">
    <property type="nucleotide sequence ID" value="NZ_CP041185.1"/>
</dbReference>
<gene>
    <name evidence="1" type="ORF">FJQ89_15035</name>
</gene>
<organism evidence="1 2">
    <name type="scientific">Janthinobacterium tructae</name>
    <dbReference type="NCBI Taxonomy" id="2590869"/>
    <lineage>
        <taxon>Bacteria</taxon>
        <taxon>Pseudomonadati</taxon>
        <taxon>Pseudomonadota</taxon>
        <taxon>Betaproteobacteria</taxon>
        <taxon>Burkholderiales</taxon>
        <taxon>Oxalobacteraceae</taxon>
        <taxon>Janthinobacterium</taxon>
    </lineage>
</organism>
<dbReference type="KEGG" id="jas:FJQ89_15035"/>
<proteinExistence type="predicted"/>
<accession>A0A4Y6RG49</accession>
<dbReference type="Proteomes" id="UP000316665">
    <property type="component" value="Chromosome"/>
</dbReference>
<dbReference type="EMBL" id="CP041185">
    <property type="protein sequence ID" value="QDG71586.1"/>
    <property type="molecule type" value="Genomic_DNA"/>
</dbReference>
<reference evidence="1 2" key="1">
    <citation type="submission" date="2019-06" db="EMBL/GenBank/DDBJ databases">
        <title>Complete genome sequence of Janthinobacterium sp. SNU WT3 isolated from diseased rainbow trout.</title>
        <authorList>
            <person name="Oh W.T."/>
            <person name="Park S.C."/>
        </authorList>
    </citation>
    <scope>NUCLEOTIDE SEQUENCE [LARGE SCALE GENOMIC DNA]</scope>
    <source>
        <strain evidence="1 2">SNU WT3</strain>
    </source>
</reference>
<sequence length="90" mass="10253">MRLRQCSIDVNQILPQYYLNEIFFKQACGHVYLIIMLGWQEGKGLCRRRWALFEKQAALGGGGWQALGERWNGGHAIALQHGPPCLAELR</sequence>
<keyword evidence="2" id="KW-1185">Reference proteome</keyword>
<dbReference type="AlphaFoldDB" id="A0A4Y6RG49"/>
<evidence type="ECO:0000313" key="1">
    <source>
        <dbReference type="EMBL" id="QDG71586.1"/>
    </source>
</evidence>
<evidence type="ECO:0000313" key="2">
    <source>
        <dbReference type="Proteomes" id="UP000316665"/>
    </source>
</evidence>
<name>A0A4Y6RG49_9BURK</name>
<protein>
    <submittedName>
        <fullName evidence="1">Uncharacterized protein</fullName>
    </submittedName>
</protein>